<accession>A0A6N3EQD9</accession>
<name>A0A6N3EQD9_ENTCA</name>
<sequence>MWKVLVLKWDSLILSLVSIIYGVQLLLYPDILQSYKVYRLIDGMFDQKLISLTFVILGVMKLLGVVWNKKVLKRFSLTTLSFLWMVFAISFLISPPANTVWIFSLAMALLAFGIALKEG</sequence>
<feature type="transmembrane region" description="Helical" evidence="1">
    <location>
        <begin position="12"/>
        <end position="29"/>
    </location>
</feature>
<feature type="transmembrane region" description="Helical" evidence="1">
    <location>
        <begin position="49"/>
        <end position="68"/>
    </location>
</feature>
<proteinExistence type="predicted"/>
<dbReference type="AlphaFoldDB" id="A0A6N3EQD9"/>
<gene>
    <name evidence="2" type="ORF">ECLFYP2_03183</name>
</gene>
<organism evidence="2">
    <name type="scientific">Enterococcus casseliflavus</name>
    <name type="common">Enterococcus flavescens</name>
    <dbReference type="NCBI Taxonomy" id="37734"/>
    <lineage>
        <taxon>Bacteria</taxon>
        <taxon>Bacillati</taxon>
        <taxon>Bacillota</taxon>
        <taxon>Bacilli</taxon>
        <taxon>Lactobacillales</taxon>
        <taxon>Enterococcaceae</taxon>
        <taxon>Enterococcus</taxon>
    </lineage>
</organism>
<evidence type="ECO:0000313" key="2">
    <source>
        <dbReference type="EMBL" id="VYU39877.1"/>
    </source>
</evidence>
<feature type="transmembrane region" description="Helical" evidence="1">
    <location>
        <begin position="99"/>
        <end position="116"/>
    </location>
</feature>
<feature type="transmembrane region" description="Helical" evidence="1">
    <location>
        <begin position="75"/>
        <end position="93"/>
    </location>
</feature>
<keyword evidence="1" id="KW-0812">Transmembrane</keyword>
<reference evidence="2" key="1">
    <citation type="submission" date="2019-11" db="EMBL/GenBank/DDBJ databases">
        <authorList>
            <person name="Feng L."/>
        </authorList>
    </citation>
    <scope>NUCLEOTIDE SEQUENCE</scope>
    <source>
        <strain evidence="2">ECasseliflavusLFYP2</strain>
    </source>
</reference>
<protein>
    <submittedName>
        <fullName evidence="2">Uncharacterized protein</fullName>
    </submittedName>
</protein>
<evidence type="ECO:0000256" key="1">
    <source>
        <dbReference type="SAM" id="Phobius"/>
    </source>
</evidence>
<dbReference type="EMBL" id="CACRTX010000013">
    <property type="protein sequence ID" value="VYU39877.1"/>
    <property type="molecule type" value="Genomic_DNA"/>
</dbReference>
<keyword evidence="1" id="KW-1133">Transmembrane helix</keyword>
<dbReference type="RefSeq" id="WP_153883435.1">
    <property type="nucleotide sequence ID" value="NZ_CACRTX010000013.1"/>
</dbReference>
<keyword evidence="1" id="KW-0472">Membrane</keyword>